<gene>
    <name evidence="3" type="ORF">OKIOD_LOCUS468</name>
</gene>
<keyword evidence="4" id="KW-1185">Reference proteome</keyword>
<reference evidence="3 4" key="1">
    <citation type="submission" date="2021-04" db="EMBL/GenBank/DDBJ databases">
        <authorList>
            <person name="Bliznina A."/>
        </authorList>
    </citation>
    <scope>NUCLEOTIDE SEQUENCE [LARGE SCALE GENOMIC DNA]</scope>
</reference>
<dbReference type="Proteomes" id="UP001158576">
    <property type="component" value="Chromosome PAR"/>
</dbReference>
<keyword evidence="2" id="KW-0732">Signal</keyword>
<protein>
    <submittedName>
        <fullName evidence="3">Oidioi.mRNA.OKI2018_I69.PAR.g8910.t1.cds</fullName>
    </submittedName>
</protein>
<feature type="signal peptide" evidence="2">
    <location>
        <begin position="1"/>
        <end position="15"/>
    </location>
</feature>
<name>A0ABN7RJ84_OIKDI</name>
<organism evidence="3 4">
    <name type="scientific">Oikopleura dioica</name>
    <name type="common">Tunicate</name>
    <dbReference type="NCBI Taxonomy" id="34765"/>
    <lineage>
        <taxon>Eukaryota</taxon>
        <taxon>Metazoa</taxon>
        <taxon>Chordata</taxon>
        <taxon>Tunicata</taxon>
        <taxon>Appendicularia</taxon>
        <taxon>Copelata</taxon>
        <taxon>Oikopleuridae</taxon>
        <taxon>Oikopleura</taxon>
    </lineage>
</organism>
<proteinExistence type="predicted"/>
<evidence type="ECO:0000256" key="1">
    <source>
        <dbReference type="SAM" id="Phobius"/>
    </source>
</evidence>
<keyword evidence="1" id="KW-1133">Transmembrane helix</keyword>
<evidence type="ECO:0000313" key="3">
    <source>
        <dbReference type="EMBL" id="CAG5078134.1"/>
    </source>
</evidence>
<feature type="transmembrane region" description="Helical" evidence="1">
    <location>
        <begin position="80"/>
        <end position="97"/>
    </location>
</feature>
<dbReference type="EMBL" id="OU015568">
    <property type="protein sequence ID" value="CAG5078134.1"/>
    <property type="molecule type" value="Genomic_DNA"/>
</dbReference>
<evidence type="ECO:0000256" key="2">
    <source>
        <dbReference type="SAM" id="SignalP"/>
    </source>
</evidence>
<sequence length="122" mass="14467">MSIFRFFIIFHFSLALESHEICQENICRACALITGYHHFCMKVKESKCCDSYNAKAELNSTEPKKDQLFEDKMEFTNKDVIIILLGVILFVFLVVKLEKMIKKLLKNRSWKKMKFENIEIHI</sequence>
<keyword evidence="1" id="KW-0472">Membrane</keyword>
<accession>A0ABN7RJ84</accession>
<feature type="chain" id="PRO_5046576232" evidence="2">
    <location>
        <begin position="16"/>
        <end position="122"/>
    </location>
</feature>
<keyword evidence="1" id="KW-0812">Transmembrane</keyword>
<evidence type="ECO:0000313" key="4">
    <source>
        <dbReference type="Proteomes" id="UP001158576"/>
    </source>
</evidence>